<accession>A0A8S5TC00</accession>
<evidence type="ECO:0000256" key="1">
    <source>
        <dbReference type="SAM" id="Coils"/>
    </source>
</evidence>
<reference evidence="2" key="1">
    <citation type="journal article" date="2021" name="Proc. Natl. Acad. Sci. U.S.A.">
        <title>A Catalog of Tens of Thousands of Viruses from Human Metagenomes Reveals Hidden Associations with Chronic Diseases.</title>
        <authorList>
            <person name="Tisza M.J."/>
            <person name="Buck C.B."/>
        </authorList>
    </citation>
    <scope>NUCLEOTIDE SEQUENCE</scope>
    <source>
        <strain evidence="2">CtNZc11</strain>
    </source>
</reference>
<name>A0A8S5TC00_9CAUD</name>
<protein>
    <submittedName>
        <fullName evidence="2">Uncharacterized protein</fullName>
    </submittedName>
</protein>
<sequence>MDKYKSTEAYVMNELKQAHTRIEQLENNLDEVLKKLRAAECQIINNNEYIIELEGRLGIEGDV</sequence>
<proteinExistence type="predicted"/>
<keyword evidence="1" id="KW-0175">Coiled coil</keyword>
<dbReference type="EMBL" id="BK032797">
    <property type="protein sequence ID" value="DAF60782.1"/>
    <property type="molecule type" value="Genomic_DNA"/>
</dbReference>
<evidence type="ECO:0000313" key="2">
    <source>
        <dbReference type="EMBL" id="DAF60782.1"/>
    </source>
</evidence>
<feature type="coiled-coil region" evidence="1">
    <location>
        <begin position="8"/>
        <end position="42"/>
    </location>
</feature>
<organism evidence="2">
    <name type="scientific">Siphoviridae sp. ctNZc11</name>
    <dbReference type="NCBI Taxonomy" id="2827858"/>
    <lineage>
        <taxon>Viruses</taxon>
        <taxon>Duplodnaviria</taxon>
        <taxon>Heunggongvirae</taxon>
        <taxon>Uroviricota</taxon>
        <taxon>Caudoviricetes</taxon>
    </lineage>
</organism>